<protein>
    <recommendedName>
        <fullName evidence="2">RWD domain-containing protein</fullName>
    </recommendedName>
</protein>
<dbReference type="AlphaFoldDB" id="A0A1I8NTN3"/>
<dbReference type="SUPFAM" id="SSF54495">
    <property type="entry name" value="UBC-like"/>
    <property type="match status" value="1"/>
</dbReference>
<dbReference type="PROSITE" id="PS50908">
    <property type="entry name" value="RWD"/>
    <property type="match status" value="1"/>
</dbReference>
<dbReference type="PANTHER" id="PTHR12292">
    <property type="entry name" value="RWD DOMAIN-CONTAINING PROTEIN"/>
    <property type="match status" value="1"/>
</dbReference>
<evidence type="ECO:0000259" key="2">
    <source>
        <dbReference type="PROSITE" id="PS50908"/>
    </source>
</evidence>
<dbReference type="Pfam" id="PF05773">
    <property type="entry name" value="RWD"/>
    <property type="match status" value="1"/>
</dbReference>
<evidence type="ECO:0000256" key="1">
    <source>
        <dbReference type="SAM" id="MobiDB-lite"/>
    </source>
</evidence>
<dbReference type="Proteomes" id="UP000095300">
    <property type="component" value="Unassembled WGS sequence"/>
</dbReference>
<dbReference type="VEuPathDB" id="VectorBase:SCAU001916"/>
<feature type="domain" description="RWD" evidence="2">
    <location>
        <begin position="11"/>
        <end position="119"/>
    </location>
</feature>
<organism evidence="3 4">
    <name type="scientific">Stomoxys calcitrans</name>
    <name type="common">Stable fly</name>
    <name type="synonym">Conops calcitrans</name>
    <dbReference type="NCBI Taxonomy" id="35570"/>
    <lineage>
        <taxon>Eukaryota</taxon>
        <taxon>Metazoa</taxon>
        <taxon>Ecdysozoa</taxon>
        <taxon>Arthropoda</taxon>
        <taxon>Hexapoda</taxon>
        <taxon>Insecta</taxon>
        <taxon>Pterygota</taxon>
        <taxon>Neoptera</taxon>
        <taxon>Endopterygota</taxon>
        <taxon>Diptera</taxon>
        <taxon>Brachycera</taxon>
        <taxon>Muscomorpha</taxon>
        <taxon>Muscoidea</taxon>
        <taxon>Muscidae</taxon>
        <taxon>Stomoxys</taxon>
    </lineage>
</organism>
<dbReference type="InterPro" id="IPR006575">
    <property type="entry name" value="RWD_dom"/>
</dbReference>
<dbReference type="KEGG" id="scac:106086412"/>
<gene>
    <name evidence="3" type="primary">106086412</name>
</gene>
<sequence length="244" mass="28506">MSRNYQEDQTNEIEALDSIYCGDMQILETEPLHKFQIPIATEEFDKETQENGISCNLIFTYTPTYPDEAPNVEIDEPVNFEDGYEKRLLEHLQTSIEENMGMEMIFTLVSTAQEWLNERWDDFKQAKEDERERKLQEAEEAERKRFEGTRVTVETFMKWKTEFEESTGIAAKREKLSDGKKLTGRELFMRDTTLNDSDIKFLMEAGDSIESVKIDESLFQAIGDIDLDDEDDEDDEDWVPGDDD</sequence>
<dbReference type="InterPro" id="IPR016135">
    <property type="entry name" value="UBQ-conjugating_enzyme/RWD"/>
</dbReference>
<feature type="compositionally biased region" description="Acidic residues" evidence="1">
    <location>
        <begin position="225"/>
        <end position="244"/>
    </location>
</feature>
<keyword evidence="4" id="KW-1185">Reference proteome</keyword>
<dbReference type="OrthoDB" id="277175at2759"/>
<evidence type="ECO:0000313" key="3">
    <source>
        <dbReference type="EnsemblMetazoa" id="SCAU001916-PA"/>
    </source>
</evidence>
<dbReference type="InterPro" id="IPR032378">
    <property type="entry name" value="ZC3H15/TMA46_C"/>
</dbReference>
<dbReference type="CDD" id="cd23816">
    <property type="entry name" value="RWD_RWDD1"/>
    <property type="match status" value="1"/>
</dbReference>
<evidence type="ECO:0000313" key="4">
    <source>
        <dbReference type="Proteomes" id="UP000095300"/>
    </source>
</evidence>
<dbReference type="STRING" id="35570.A0A1I8NTN3"/>
<accession>A0A1I8NTN3</accession>
<dbReference type="SMART" id="SM00591">
    <property type="entry name" value="RWD"/>
    <property type="match status" value="1"/>
</dbReference>
<reference evidence="3" key="1">
    <citation type="submission" date="2020-05" db="UniProtKB">
        <authorList>
            <consortium name="EnsemblMetazoa"/>
        </authorList>
    </citation>
    <scope>IDENTIFICATION</scope>
    <source>
        <strain evidence="3">USDA</strain>
    </source>
</reference>
<proteinExistence type="predicted"/>
<dbReference type="Gene3D" id="3.10.110.10">
    <property type="entry name" value="Ubiquitin Conjugating Enzyme"/>
    <property type="match status" value="1"/>
</dbReference>
<dbReference type="Pfam" id="PF16543">
    <property type="entry name" value="DFRP_C"/>
    <property type="match status" value="1"/>
</dbReference>
<dbReference type="InterPro" id="IPR040213">
    <property type="entry name" value="GIR2-like"/>
</dbReference>
<feature type="region of interest" description="Disordered" evidence="1">
    <location>
        <begin position="223"/>
        <end position="244"/>
    </location>
</feature>
<dbReference type="FunFam" id="3.10.110.10:FF:000075">
    <property type="entry name" value="RWD domain-containing protein (Gir2)"/>
    <property type="match status" value="1"/>
</dbReference>
<name>A0A1I8NTN3_STOCA</name>
<dbReference type="EnsemblMetazoa" id="SCAU001916-RA">
    <property type="protein sequence ID" value="SCAU001916-PA"/>
    <property type="gene ID" value="SCAU001916"/>
</dbReference>